<dbReference type="EMBL" id="KZ993090">
    <property type="protein sequence ID" value="RKP05568.1"/>
    <property type="molecule type" value="Genomic_DNA"/>
</dbReference>
<sequence>QRWAVLLEEDPTMSVTTLRKKAVYGDVCVRGLRSVGWKIFLEYLPTLDCATWPLALEKERGHYEQLRKKYIIDPNATEGADNEAGARQVSPWSQFFQDTELRRIIKQDVDRTFPDKPYFRTPAAQERMTDILFVYCKIHHEVSYRQGMHELLAPILLVVDEESVDAAQCTDEKEPLVAAQIAATLDSRFVEHDAFVLFSAVMATAKQWYEFTEEPRPARGGKMANSSTPILRISHRIHHELLKEIDQDLYNHLEELTIEPQIYAIRWLRLLFGREFPLEDAYRLWDALFADDKQLGAVEFVCISMLLLIR</sequence>
<dbReference type="SMART" id="SM00164">
    <property type="entry name" value="TBC"/>
    <property type="match status" value="1"/>
</dbReference>
<gene>
    <name evidence="3" type="ORF">THASP1DRAFT_1770</name>
</gene>
<evidence type="ECO:0000313" key="3">
    <source>
        <dbReference type="EMBL" id="RKP05568.1"/>
    </source>
</evidence>
<evidence type="ECO:0000256" key="1">
    <source>
        <dbReference type="ARBA" id="ARBA00022468"/>
    </source>
</evidence>
<dbReference type="OrthoDB" id="27140at2759"/>
<evidence type="ECO:0000313" key="4">
    <source>
        <dbReference type="Proteomes" id="UP000271241"/>
    </source>
</evidence>
<dbReference type="AlphaFoldDB" id="A0A4P9XIN8"/>
<feature type="domain" description="Rab-GAP TBC" evidence="2">
    <location>
        <begin position="27"/>
        <end position="292"/>
    </location>
</feature>
<dbReference type="PANTHER" id="PTHR22957:SF337">
    <property type="entry name" value="TBC1 DOMAIN FAMILY MEMBER 5"/>
    <property type="match status" value="1"/>
</dbReference>
<protein>
    <submittedName>
        <fullName evidence="3">Rab-GTPase-TBC domain-containing protein</fullName>
    </submittedName>
</protein>
<reference evidence="4" key="1">
    <citation type="journal article" date="2018" name="Nat. Microbiol.">
        <title>Leveraging single-cell genomics to expand the fungal tree of life.</title>
        <authorList>
            <person name="Ahrendt S.R."/>
            <person name="Quandt C.A."/>
            <person name="Ciobanu D."/>
            <person name="Clum A."/>
            <person name="Salamov A."/>
            <person name="Andreopoulos B."/>
            <person name="Cheng J.F."/>
            <person name="Woyke T."/>
            <person name="Pelin A."/>
            <person name="Henrissat B."/>
            <person name="Reynolds N.K."/>
            <person name="Benny G.L."/>
            <person name="Smith M.E."/>
            <person name="James T.Y."/>
            <person name="Grigoriev I.V."/>
        </authorList>
    </citation>
    <scope>NUCLEOTIDE SEQUENCE [LARGE SCALE GENOMIC DNA]</scope>
    <source>
        <strain evidence="4">RSA 1356</strain>
    </source>
</reference>
<feature type="non-terminal residue" evidence="3">
    <location>
        <position position="1"/>
    </location>
</feature>
<dbReference type="PANTHER" id="PTHR22957">
    <property type="entry name" value="TBC1 DOMAIN FAMILY MEMBER GTPASE-ACTIVATING PROTEIN"/>
    <property type="match status" value="1"/>
</dbReference>
<dbReference type="FunFam" id="1.10.8.270:FF:000031">
    <property type="entry name" value="TBC1 domain family member 5"/>
    <property type="match status" value="1"/>
</dbReference>
<dbReference type="InterPro" id="IPR000195">
    <property type="entry name" value="Rab-GAP-TBC_dom"/>
</dbReference>
<feature type="non-terminal residue" evidence="3">
    <location>
        <position position="310"/>
    </location>
</feature>
<dbReference type="Gene3D" id="1.10.8.270">
    <property type="entry name" value="putative rabgap domain of human tbc1 domain family member 14 like domains"/>
    <property type="match status" value="1"/>
</dbReference>
<dbReference type="PROSITE" id="PS50086">
    <property type="entry name" value="TBC_RABGAP"/>
    <property type="match status" value="1"/>
</dbReference>
<dbReference type="GO" id="GO:0005096">
    <property type="term" value="F:GTPase activator activity"/>
    <property type="evidence" value="ECO:0007669"/>
    <property type="project" value="UniProtKB-KW"/>
</dbReference>
<accession>A0A4P9XIN8</accession>
<dbReference type="InterPro" id="IPR035969">
    <property type="entry name" value="Rab-GAP_TBC_sf"/>
</dbReference>
<keyword evidence="4" id="KW-1185">Reference proteome</keyword>
<dbReference type="Proteomes" id="UP000271241">
    <property type="component" value="Unassembled WGS sequence"/>
</dbReference>
<evidence type="ECO:0000259" key="2">
    <source>
        <dbReference type="PROSITE" id="PS50086"/>
    </source>
</evidence>
<dbReference type="STRING" id="78915.A0A4P9XIN8"/>
<name>A0A4P9XIN8_9FUNG</name>
<keyword evidence="1" id="KW-0343">GTPase activation</keyword>
<dbReference type="Gene3D" id="1.10.472.80">
    <property type="entry name" value="Ypt/Rab-GAP domain of gyp1p, domain 3"/>
    <property type="match status" value="1"/>
</dbReference>
<organism evidence="3 4">
    <name type="scientific">Thamnocephalis sphaerospora</name>
    <dbReference type="NCBI Taxonomy" id="78915"/>
    <lineage>
        <taxon>Eukaryota</taxon>
        <taxon>Fungi</taxon>
        <taxon>Fungi incertae sedis</taxon>
        <taxon>Zoopagomycota</taxon>
        <taxon>Zoopagomycotina</taxon>
        <taxon>Zoopagomycetes</taxon>
        <taxon>Zoopagales</taxon>
        <taxon>Sigmoideomycetaceae</taxon>
        <taxon>Thamnocephalis</taxon>
    </lineage>
</organism>
<dbReference type="Pfam" id="PF00566">
    <property type="entry name" value="RabGAP-TBC"/>
    <property type="match status" value="1"/>
</dbReference>
<proteinExistence type="predicted"/>
<dbReference type="SUPFAM" id="SSF47923">
    <property type="entry name" value="Ypt/Rab-GAP domain of gyp1p"/>
    <property type="match status" value="2"/>
</dbReference>